<feature type="chain" id="PRO_5030871282" description="diguanylate cyclase" evidence="5">
    <location>
        <begin position="23"/>
        <end position="392"/>
    </location>
</feature>
<dbReference type="NCBIfam" id="TIGR00254">
    <property type="entry name" value="GGDEF"/>
    <property type="match status" value="1"/>
</dbReference>
<dbReference type="Pfam" id="PF00990">
    <property type="entry name" value="GGDEF"/>
    <property type="match status" value="1"/>
</dbReference>
<keyword evidence="5" id="KW-0732">Signal</keyword>
<gene>
    <name evidence="7" type="ORF">HII17_11905</name>
</gene>
<comment type="cofactor">
    <cofactor evidence="1">
        <name>Mg(2+)</name>
        <dbReference type="ChEBI" id="CHEBI:18420"/>
    </cofactor>
</comment>
<organism evidence="7 8">
    <name type="scientific">Thalassotalea algicola</name>
    <dbReference type="NCBI Taxonomy" id="2716224"/>
    <lineage>
        <taxon>Bacteria</taxon>
        <taxon>Pseudomonadati</taxon>
        <taxon>Pseudomonadota</taxon>
        <taxon>Gammaproteobacteria</taxon>
        <taxon>Alteromonadales</taxon>
        <taxon>Colwelliaceae</taxon>
        <taxon>Thalassotalea</taxon>
    </lineage>
</organism>
<sequence length="392" mass="44432">MRLISLIFAMLSSAVISHSVQAESEQTMAVANELLAAVEKVTSEAIHSEEEFNKSLTDIQPSNAAEQLLVYYAKGVIAYNRVQLHQTVTYLQQANALVEELPEEMKAQSPYYHFHKVLSDAYVALDNYQYGYQHKRKYLIKYAEEFDNKDKLLLASLESKYQVKQKEQLNQLLIQQNKLKQVEIKQLEQKKSVQERNTIILICIGIVFMLMIVRQLKVRQKLKWLSSTDTLTGLRNRKSLFEASNGLVREALDNHLPLGIMVIDIDHFKEINDQYGHQVGDVVLKLVAKLGQEVMRSRDVFARLGGEEFVAVLPEADIDSVNAIAMRLKDKIAQEPQQVKAHRISVTVSIGIAQLSEKVPNFDALVKSADEAMYQAKQAGRNQVVIFNSASN</sequence>
<dbReference type="PANTHER" id="PTHR45138">
    <property type="entry name" value="REGULATORY COMPONENTS OF SENSORY TRANSDUCTION SYSTEM"/>
    <property type="match status" value="1"/>
</dbReference>
<dbReference type="GO" id="GO:0052621">
    <property type="term" value="F:diguanylate cyclase activity"/>
    <property type="evidence" value="ECO:0007669"/>
    <property type="project" value="UniProtKB-EC"/>
</dbReference>
<evidence type="ECO:0000259" key="6">
    <source>
        <dbReference type="PROSITE" id="PS50887"/>
    </source>
</evidence>
<dbReference type="PANTHER" id="PTHR45138:SF9">
    <property type="entry name" value="DIGUANYLATE CYCLASE DGCM-RELATED"/>
    <property type="match status" value="1"/>
</dbReference>
<name>A0A7Y0LCX8_9GAMM</name>
<dbReference type="EC" id="2.7.7.65" evidence="2"/>
<dbReference type="InterPro" id="IPR050469">
    <property type="entry name" value="Diguanylate_Cyclase"/>
</dbReference>
<dbReference type="CDD" id="cd01949">
    <property type="entry name" value="GGDEF"/>
    <property type="match status" value="1"/>
</dbReference>
<dbReference type="InterPro" id="IPR000160">
    <property type="entry name" value="GGDEF_dom"/>
</dbReference>
<evidence type="ECO:0000256" key="2">
    <source>
        <dbReference type="ARBA" id="ARBA00012528"/>
    </source>
</evidence>
<dbReference type="InterPro" id="IPR043128">
    <property type="entry name" value="Rev_trsase/Diguanyl_cyclase"/>
</dbReference>
<feature type="signal peptide" evidence="5">
    <location>
        <begin position="1"/>
        <end position="22"/>
    </location>
</feature>
<evidence type="ECO:0000256" key="3">
    <source>
        <dbReference type="ARBA" id="ARBA00034247"/>
    </source>
</evidence>
<comment type="caution">
    <text evidence="7">The sequence shown here is derived from an EMBL/GenBank/DDBJ whole genome shotgun (WGS) entry which is preliminary data.</text>
</comment>
<protein>
    <recommendedName>
        <fullName evidence="2">diguanylate cyclase</fullName>
        <ecNumber evidence="2">2.7.7.65</ecNumber>
    </recommendedName>
</protein>
<dbReference type="Proteomes" id="UP000568664">
    <property type="component" value="Unassembled WGS sequence"/>
</dbReference>
<dbReference type="FunFam" id="3.30.70.270:FF:000001">
    <property type="entry name" value="Diguanylate cyclase domain protein"/>
    <property type="match status" value="1"/>
</dbReference>
<reference evidence="7 8" key="1">
    <citation type="submission" date="2020-04" db="EMBL/GenBank/DDBJ databases">
        <title>Thalassotalea sp. M1531, isolated from the surface of marine red alga.</title>
        <authorList>
            <person name="Pang L."/>
            <person name="Lu D.-C."/>
        </authorList>
    </citation>
    <scope>NUCLEOTIDE SEQUENCE [LARGE SCALE GENOMIC DNA]</scope>
    <source>
        <strain evidence="7 8">M1531</strain>
    </source>
</reference>
<accession>A0A7Y0LCX8</accession>
<evidence type="ECO:0000256" key="5">
    <source>
        <dbReference type="SAM" id="SignalP"/>
    </source>
</evidence>
<comment type="catalytic activity">
    <reaction evidence="3">
        <text>2 GTP = 3',3'-c-di-GMP + 2 diphosphate</text>
        <dbReference type="Rhea" id="RHEA:24898"/>
        <dbReference type="ChEBI" id="CHEBI:33019"/>
        <dbReference type="ChEBI" id="CHEBI:37565"/>
        <dbReference type="ChEBI" id="CHEBI:58805"/>
        <dbReference type="EC" id="2.7.7.65"/>
    </reaction>
</comment>
<feature type="coiled-coil region" evidence="4">
    <location>
        <begin position="170"/>
        <end position="197"/>
    </location>
</feature>
<dbReference type="SMART" id="SM00267">
    <property type="entry name" value="GGDEF"/>
    <property type="match status" value="1"/>
</dbReference>
<evidence type="ECO:0000313" key="8">
    <source>
        <dbReference type="Proteomes" id="UP000568664"/>
    </source>
</evidence>
<evidence type="ECO:0000256" key="4">
    <source>
        <dbReference type="SAM" id="Coils"/>
    </source>
</evidence>
<dbReference type="InterPro" id="IPR029787">
    <property type="entry name" value="Nucleotide_cyclase"/>
</dbReference>
<dbReference type="RefSeq" id="WP_169075574.1">
    <property type="nucleotide sequence ID" value="NZ_JABBXH010000003.1"/>
</dbReference>
<dbReference type="AlphaFoldDB" id="A0A7Y0LCX8"/>
<evidence type="ECO:0000313" key="7">
    <source>
        <dbReference type="EMBL" id="NMP32274.1"/>
    </source>
</evidence>
<evidence type="ECO:0000256" key="1">
    <source>
        <dbReference type="ARBA" id="ARBA00001946"/>
    </source>
</evidence>
<dbReference type="Gene3D" id="3.30.70.270">
    <property type="match status" value="1"/>
</dbReference>
<keyword evidence="8" id="KW-1185">Reference proteome</keyword>
<dbReference type="SUPFAM" id="SSF55073">
    <property type="entry name" value="Nucleotide cyclase"/>
    <property type="match status" value="1"/>
</dbReference>
<feature type="domain" description="GGDEF" evidence="6">
    <location>
        <begin position="256"/>
        <end position="389"/>
    </location>
</feature>
<dbReference type="EMBL" id="JABBXH010000003">
    <property type="protein sequence ID" value="NMP32274.1"/>
    <property type="molecule type" value="Genomic_DNA"/>
</dbReference>
<keyword evidence="4" id="KW-0175">Coiled coil</keyword>
<proteinExistence type="predicted"/>
<dbReference type="PROSITE" id="PS50887">
    <property type="entry name" value="GGDEF"/>
    <property type="match status" value="1"/>
</dbReference>